<accession>A0A5N6RIV9</accession>
<dbReference type="AlphaFoldDB" id="A0A5N6RIV9"/>
<feature type="region of interest" description="Disordered" evidence="1">
    <location>
        <begin position="1"/>
        <end position="77"/>
    </location>
</feature>
<proteinExistence type="predicted"/>
<reference evidence="2 3" key="1">
    <citation type="submission" date="2019-06" db="EMBL/GenBank/DDBJ databases">
        <title>A chromosomal-level reference genome of Carpinus fangiana (Coryloideae, Betulaceae).</title>
        <authorList>
            <person name="Yang X."/>
            <person name="Wang Z."/>
            <person name="Zhang L."/>
            <person name="Hao G."/>
            <person name="Liu J."/>
            <person name="Yang Y."/>
        </authorList>
    </citation>
    <scope>NUCLEOTIDE SEQUENCE [LARGE SCALE GENOMIC DNA]</scope>
    <source>
        <strain evidence="2">Cfa_2016G</strain>
        <tissue evidence="2">Leaf</tissue>
    </source>
</reference>
<protein>
    <submittedName>
        <fullName evidence="2">Uncharacterized protein</fullName>
    </submittedName>
</protein>
<dbReference type="EMBL" id="CM017327">
    <property type="protein sequence ID" value="KAE8099442.1"/>
    <property type="molecule type" value="Genomic_DNA"/>
</dbReference>
<keyword evidence="3" id="KW-1185">Reference proteome</keyword>
<evidence type="ECO:0000313" key="3">
    <source>
        <dbReference type="Proteomes" id="UP000327013"/>
    </source>
</evidence>
<sequence length="77" mass="8168">MYQKVGRHQRKASQCVFMSFDDPSAPPSDKAVLPSPPNQAKPPHEIGAPLPSTQAPVSASAESLSKDDDKKPADVAN</sequence>
<name>A0A5N6RIV9_9ROSI</name>
<dbReference type="OrthoDB" id="1093753at2759"/>
<organism evidence="2 3">
    <name type="scientific">Carpinus fangiana</name>
    <dbReference type="NCBI Taxonomy" id="176857"/>
    <lineage>
        <taxon>Eukaryota</taxon>
        <taxon>Viridiplantae</taxon>
        <taxon>Streptophyta</taxon>
        <taxon>Embryophyta</taxon>
        <taxon>Tracheophyta</taxon>
        <taxon>Spermatophyta</taxon>
        <taxon>Magnoliopsida</taxon>
        <taxon>eudicotyledons</taxon>
        <taxon>Gunneridae</taxon>
        <taxon>Pentapetalae</taxon>
        <taxon>rosids</taxon>
        <taxon>fabids</taxon>
        <taxon>Fagales</taxon>
        <taxon>Betulaceae</taxon>
        <taxon>Carpinus</taxon>
    </lineage>
</organism>
<gene>
    <name evidence="2" type="ORF">FH972_017424</name>
</gene>
<dbReference type="Proteomes" id="UP000327013">
    <property type="component" value="Chromosome 7"/>
</dbReference>
<feature type="compositionally biased region" description="Polar residues" evidence="1">
    <location>
        <begin position="51"/>
        <end position="63"/>
    </location>
</feature>
<feature type="compositionally biased region" description="Basic residues" evidence="1">
    <location>
        <begin position="1"/>
        <end position="11"/>
    </location>
</feature>
<evidence type="ECO:0000256" key="1">
    <source>
        <dbReference type="SAM" id="MobiDB-lite"/>
    </source>
</evidence>
<evidence type="ECO:0000313" key="2">
    <source>
        <dbReference type="EMBL" id="KAE8099442.1"/>
    </source>
</evidence>
<feature type="compositionally biased region" description="Basic and acidic residues" evidence="1">
    <location>
        <begin position="64"/>
        <end position="77"/>
    </location>
</feature>